<evidence type="ECO:0000256" key="4">
    <source>
        <dbReference type="ARBA" id="ARBA00022741"/>
    </source>
</evidence>
<dbReference type="Pfam" id="PF00069">
    <property type="entry name" value="Pkinase"/>
    <property type="match status" value="1"/>
</dbReference>
<dbReference type="PROSITE" id="PS00108">
    <property type="entry name" value="PROTEIN_KINASE_ST"/>
    <property type="match status" value="1"/>
</dbReference>
<dbReference type="EMBL" id="QXFY01000689">
    <property type="protein sequence ID" value="KAE9337845.1"/>
    <property type="molecule type" value="Genomic_DNA"/>
</dbReference>
<dbReference type="AlphaFoldDB" id="A0A6G0RN94"/>
<comment type="caution">
    <text evidence="11">The sequence shown here is derived from an EMBL/GenBank/DDBJ whole genome shotgun (WGS) entry which is preliminary data.</text>
</comment>
<keyword evidence="6" id="KW-0067">ATP-binding</keyword>
<dbReference type="GO" id="GO:0007165">
    <property type="term" value="P:signal transduction"/>
    <property type="evidence" value="ECO:0007669"/>
    <property type="project" value="TreeGrafter"/>
</dbReference>
<dbReference type="Gene3D" id="3.30.310.80">
    <property type="entry name" value="Kinase associated domain 1, KA1"/>
    <property type="match status" value="1"/>
</dbReference>
<dbReference type="SUPFAM" id="SSF56112">
    <property type="entry name" value="Protein kinase-like (PK-like)"/>
    <property type="match status" value="1"/>
</dbReference>
<dbReference type="FunFam" id="1.10.510.10:FF:002219">
    <property type="entry name" value="Uncharacterized protein"/>
    <property type="match status" value="1"/>
</dbReference>
<evidence type="ECO:0000259" key="10">
    <source>
        <dbReference type="PROSITE" id="PS50011"/>
    </source>
</evidence>
<evidence type="ECO:0000256" key="9">
    <source>
        <dbReference type="SAM" id="MobiDB-lite"/>
    </source>
</evidence>
<gene>
    <name evidence="11" type="ORF">PF008_g12330</name>
</gene>
<dbReference type="EC" id="2.7.11.1" evidence="1"/>
<dbReference type="GO" id="GO:0005524">
    <property type="term" value="F:ATP binding"/>
    <property type="evidence" value="ECO:0007669"/>
    <property type="project" value="UniProtKB-KW"/>
</dbReference>
<protein>
    <recommendedName>
        <fullName evidence="1">non-specific serine/threonine protein kinase</fullName>
        <ecNumber evidence="1">2.7.11.1</ecNumber>
    </recommendedName>
</protein>
<dbReference type="InterPro" id="IPR000719">
    <property type="entry name" value="Prot_kinase_dom"/>
</dbReference>
<dbReference type="InterPro" id="IPR011009">
    <property type="entry name" value="Kinase-like_dom_sf"/>
</dbReference>
<feature type="domain" description="Protein kinase" evidence="10">
    <location>
        <begin position="142"/>
        <end position="588"/>
    </location>
</feature>
<feature type="region of interest" description="Disordered" evidence="9">
    <location>
        <begin position="57"/>
        <end position="92"/>
    </location>
</feature>
<keyword evidence="4" id="KW-0547">Nucleotide-binding</keyword>
<feature type="region of interest" description="Disordered" evidence="9">
    <location>
        <begin position="702"/>
        <end position="726"/>
    </location>
</feature>
<dbReference type="InterPro" id="IPR008271">
    <property type="entry name" value="Ser/Thr_kinase_AS"/>
</dbReference>
<evidence type="ECO:0000256" key="2">
    <source>
        <dbReference type="ARBA" id="ARBA00022527"/>
    </source>
</evidence>
<keyword evidence="2" id="KW-0723">Serine/threonine-protein kinase</keyword>
<feature type="region of interest" description="Disordered" evidence="9">
    <location>
        <begin position="1033"/>
        <end position="1056"/>
    </location>
</feature>
<dbReference type="Gene3D" id="3.30.200.20">
    <property type="entry name" value="Phosphorylase Kinase, domain 1"/>
    <property type="match status" value="1"/>
</dbReference>
<evidence type="ECO:0000313" key="11">
    <source>
        <dbReference type="EMBL" id="KAE9337845.1"/>
    </source>
</evidence>
<evidence type="ECO:0000256" key="6">
    <source>
        <dbReference type="ARBA" id="ARBA00022840"/>
    </source>
</evidence>
<sequence>MNAVTAQFRSLIPTMAAPVPSSVRDDVASSVTRLLPKIERSVSPLFSHQLHLAGDTVDAAPKDAARSRRRARRSLQSPLQLAHSPARLSTPSRWNSTRCRLRTISSESNPPAMMNERRRKLQTVPVDHYDGQAIYSGNELIYELGGYLGGGAAGVVYEAFSTRTKQHVAIKILNPVGYKLFPSTLLARCIVAVKGKPLVVLPPDGAELGDDTVAADRRAFAGGNHRMRSSSSFGAPRATTERIRVENVWWLIHPTSKQAIAAFEDPYTGHVRELTLPQCIQVWGEQMNQSESNTGRQQTDPAESYQEVQVKNQTIKVPRIPKKFIKFAHTRHSIHREISNMSGLEYHENVLRLDEALELVQDSKCTTFLVLELAGGGELFDRIKLDCGTDEESARLYFRQLISGVAFCHNSGVCHRDLKPENLLLADNEEHSTLKIADFGLSAIFAFTENDASGGANGNGIDQPAIRRLRSVVGSPHYVAPEVLMDAGQGYDGAKADAWSIGIIVYAMIAGNLPFGKDLLKCVRYDRFRKWSYNTKYSDDDPTDEVEFPTWFFPAHFSLELKSLIAQLLYPDACMRLSVEEAQHHVWVRGEKLKKPNPSSILEDDQLPSNGAPLNPTGLPPPSPHPSYKNRMNVAVNTLQDGIELGQHMHPSQLGSVSPQAITRLLAKSPSPHGHAFRCPPSPQQGLRANKHLAGVVGYMPSVDETSSMSGQTPLSSPRDAKNNSSFDLDLEDEASAASSATKELDACNISEAGALLKQEALVREATVTTSISLAENVAVGRVDDYERDSMVTPTQLVSQEATHQRHQHRFVSPPLVTGSRDTMPIRFRRNSPPELFLRGFARGHFRELTNGDIGNTGAFDGIDILGRSPPLVPQSFAVPDDMPSHPINRTLTEPLTFSVKTEAGAQCTSVQVGEKDQQAKSQVSPPSYSDVVARSTRFLTALPARLVLSNIETTLEAIPCPLPYEYSKVPQEVTIDWDNYQLEVRYAGLLTCTVQVFLFQRGVYLVEFRRGHVDIFQFKRFYEKIRAQISEGVDGGSEQPSPSYRKRNHSISDAF</sequence>
<keyword evidence="5" id="KW-0418">Kinase</keyword>
<evidence type="ECO:0000256" key="7">
    <source>
        <dbReference type="ARBA" id="ARBA00047899"/>
    </source>
</evidence>
<evidence type="ECO:0000313" key="12">
    <source>
        <dbReference type="Proteomes" id="UP000486351"/>
    </source>
</evidence>
<comment type="catalytic activity">
    <reaction evidence="8">
        <text>L-seryl-[protein] + ATP = O-phospho-L-seryl-[protein] + ADP + H(+)</text>
        <dbReference type="Rhea" id="RHEA:17989"/>
        <dbReference type="Rhea" id="RHEA-COMP:9863"/>
        <dbReference type="Rhea" id="RHEA-COMP:11604"/>
        <dbReference type="ChEBI" id="CHEBI:15378"/>
        <dbReference type="ChEBI" id="CHEBI:29999"/>
        <dbReference type="ChEBI" id="CHEBI:30616"/>
        <dbReference type="ChEBI" id="CHEBI:83421"/>
        <dbReference type="ChEBI" id="CHEBI:456216"/>
        <dbReference type="EC" id="2.7.11.1"/>
    </reaction>
</comment>
<feature type="region of interest" description="Disordered" evidence="9">
    <location>
        <begin position="595"/>
        <end position="630"/>
    </location>
</feature>
<name>A0A6G0RN94_9STRA</name>
<evidence type="ECO:0000256" key="8">
    <source>
        <dbReference type="ARBA" id="ARBA00048679"/>
    </source>
</evidence>
<dbReference type="GO" id="GO:0004674">
    <property type="term" value="F:protein serine/threonine kinase activity"/>
    <property type="evidence" value="ECO:0007669"/>
    <property type="project" value="UniProtKB-KW"/>
</dbReference>
<dbReference type="Proteomes" id="UP000486351">
    <property type="component" value="Unassembled WGS sequence"/>
</dbReference>
<comment type="catalytic activity">
    <reaction evidence="7">
        <text>L-threonyl-[protein] + ATP = O-phospho-L-threonyl-[protein] + ADP + H(+)</text>
        <dbReference type="Rhea" id="RHEA:46608"/>
        <dbReference type="Rhea" id="RHEA-COMP:11060"/>
        <dbReference type="Rhea" id="RHEA-COMP:11605"/>
        <dbReference type="ChEBI" id="CHEBI:15378"/>
        <dbReference type="ChEBI" id="CHEBI:30013"/>
        <dbReference type="ChEBI" id="CHEBI:30616"/>
        <dbReference type="ChEBI" id="CHEBI:61977"/>
        <dbReference type="ChEBI" id="CHEBI:456216"/>
        <dbReference type="EC" id="2.7.11.1"/>
    </reaction>
</comment>
<proteinExistence type="predicted"/>
<evidence type="ECO:0000256" key="3">
    <source>
        <dbReference type="ARBA" id="ARBA00022679"/>
    </source>
</evidence>
<dbReference type="PANTHER" id="PTHR43895">
    <property type="entry name" value="CALCIUM/CALMODULIN-DEPENDENT PROTEIN KINASE KINASE-RELATED"/>
    <property type="match status" value="1"/>
</dbReference>
<keyword evidence="3" id="KW-0808">Transferase</keyword>
<dbReference type="PANTHER" id="PTHR43895:SF32">
    <property type="entry name" value="SERINE_THREONINE-PROTEIN KINASE CHK1"/>
    <property type="match status" value="1"/>
</dbReference>
<dbReference type="Gene3D" id="1.10.510.10">
    <property type="entry name" value="Transferase(Phosphotransferase) domain 1"/>
    <property type="match status" value="1"/>
</dbReference>
<organism evidence="11 12">
    <name type="scientific">Phytophthora fragariae</name>
    <dbReference type="NCBI Taxonomy" id="53985"/>
    <lineage>
        <taxon>Eukaryota</taxon>
        <taxon>Sar</taxon>
        <taxon>Stramenopiles</taxon>
        <taxon>Oomycota</taxon>
        <taxon>Peronosporomycetes</taxon>
        <taxon>Peronosporales</taxon>
        <taxon>Peronosporaceae</taxon>
        <taxon>Phytophthora</taxon>
    </lineage>
</organism>
<dbReference type="SMART" id="SM00220">
    <property type="entry name" value="S_TKc"/>
    <property type="match status" value="1"/>
</dbReference>
<evidence type="ECO:0000256" key="5">
    <source>
        <dbReference type="ARBA" id="ARBA00022777"/>
    </source>
</evidence>
<dbReference type="PROSITE" id="PS50011">
    <property type="entry name" value="PROTEIN_KINASE_DOM"/>
    <property type="match status" value="1"/>
</dbReference>
<evidence type="ECO:0000256" key="1">
    <source>
        <dbReference type="ARBA" id="ARBA00012513"/>
    </source>
</evidence>
<feature type="compositionally biased region" description="Polar residues" evidence="9">
    <location>
        <begin position="704"/>
        <end position="716"/>
    </location>
</feature>
<reference evidence="11 12" key="1">
    <citation type="submission" date="2018-09" db="EMBL/GenBank/DDBJ databases">
        <title>Genomic investigation of the strawberry pathogen Phytophthora fragariae indicates pathogenicity is determined by transcriptional variation in three key races.</title>
        <authorList>
            <person name="Adams T.M."/>
            <person name="Armitage A.D."/>
            <person name="Sobczyk M.K."/>
            <person name="Bates H.J."/>
            <person name="Dunwell J.M."/>
            <person name="Nellist C.F."/>
            <person name="Harrison R.J."/>
        </authorList>
    </citation>
    <scope>NUCLEOTIDE SEQUENCE [LARGE SCALE GENOMIC DNA]</scope>
    <source>
        <strain evidence="11 12">NOV-77</strain>
    </source>
</reference>
<accession>A0A6G0RN94</accession>